<evidence type="ECO:0000256" key="2">
    <source>
        <dbReference type="ARBA" id="ARBA00022737"/>
    </source>
</evidence>
<dbReference type="PANTHER" id="PTHR44019">
    <property type="entry name" value="WD REPEAT-CONTAINING PROTEIN 55"/>
    <property type="match status" value="1"/>
</dbReference>
<dbReference type="InterPro" id="IPR050505">
    <property type="entry name" value="WDR55/POC1"/>
</dbReference>
<dbReference type="InterPro" id="IPR015943">
    <property type="entry name" value="WD40/YVTN_repeat-like_dom_sf"/>
</dbReference>
<dbReference type="STRING" id="33097.A0A150GNX6"/>
<dbReference type="AlphaFoldDB" id="A0A150GNX6"/>
<evidence type="ECO:0008006" key="5">
    <source>
        <dbReference type="Google" id="ProtNLM"/>
    </source>
</evidence>
<proteinExistence type="predicted"/>
<comment type="caution">
    <text evidence="3">The sequence shown here is derived from an EMBL/GenBank/DDBJ whole genome shotgun (WGS) entry which is preliminary data.</text>
</comment>
<dbReference type="EMBL" id="LSYV01000013">
    <property type="protein sequence ID" value="KXZ51543.1"/>
    <property type="molecule type" value="Genomic_DNA"/>
</dbReference>
<keyword evidence="1" id="KW-0853">WD repeat</keyword>
<accession>A0A150GNX6</accession>
<protein>
    <recommendedName>
        <fullName evidence="5">Anaphase-promoting complex subunit 4 WD40 domain-containing protein</fullName>
    </recommendedName>
</protein>
<dbReference type="OrthoDB" id="256303at2759"/>
<organism evidence="3 4">
    <name type="scientific">Gonium pectorale</name>
    <name type="common">Green alga</name>
    <dbReference type="NCBI Taxonomy" id="33097"/>
    <lineage>
        <taxon>Eukaryota</taxon>
        <taxon>Viridiplantae</taxon>
        <taxon>Chlorophyta</taxon>
        <taxon>core chlorophytes</taxon>
        <taxon>Chlorophyceae</taxon>
        <taxon>CS clade</taxon>
        <taxon>Chlamydomonadales</taxon>
        <taxon>Volvocaceae</taxon>
        <taxon>Gonium</taxon>
    </lineage>
</organism>
<dbReference type="InterPro" id="IPR036322">
    <property type="entry name" value="WD40_repeat_dom_sf"/>
</dbReference>
<gene>
    <name evidence="3" type="ORF">GPECTOR_12g506</name>
</gene>
<evidence type="ECO:0000256" key="1">
    <source>
        <dbReference type="ARBA" id="ARBA00022574"/>
    </source>
</evidence>
<reference evidence="4" key="1">
    <citation type="journal article" date="2016" name="Nat. Commun.">
        <title>The Gonium pectorale genome demonstrates co-option of cell cycle regulation during the evolution of multicellularity.</title>
        <authorList>
            <person name="Hanschen E.R."/>
            <person name="Marriage T.N."/>
            <person name="Ferris P.J."/>
            <person name="Hamaji T."/>
            <person name="Toyoda A."/>
            <person name="Fujiyama A."/>
            <person name="Neme R."/>
            <person name="Noguchi H."/>
            <person name="Minakuchi Y."/>
            <person name="Suzuki M."/>
            <person name="Kawai-Toyooka H."/>
            <person name="Smith D.R."/>
            <person name="Sparks H."/>
            <person name="Anderson J."/>
            <person name="Bakaric R."/>
            <person name="Luria V."/>
            <person name="Karger A."/>
            <person name="Kirschner M.W."/>
            <person name="Durand P.M."/>
            <person name="Michod R.E."/>
            <person name="Nozaki H."/>
            <person name="Olson B.J."/>
        </authorList>
    </citation>
    <scope>NUCLEOTIDE SEQUENCE [LARGE SCALE GENOMIC DNA]</scope>
    <source>
        <strain evidence="4">NIES-2863</strain>
    </source>
</reference>
<dbReference type="SUPFAM" id="SSF50978">
    <property type="entry name" value="WD40 repeat-like"/>
    <property type="match status" value="1"/>
</dbReference>
<name>A0A150GNX6_GONPE</name>
<dbReference type="Gene3D" id="2.130.10.10">
    <property type="entry name" value="YVTN repeat-like/Quinoprotein amine dehydrogenase"/>
    <property type="match status" value="1"/>
</dbReference>
<dbReference type="Proteomes" id="UP000075714">
    <property type="component" value="Unassembled WGS sequence"/>
</dbReference>
<evidence type="ECO:0000313" key="3">
    <source>
        <dbReference type="EMBL" id="KXZ51543.1"/>
    </source>
</evidence>
<sequence>MMVSLPRDRSGNLLLWDTSSGGASWRMKGVHAGHVTALAWFDDGGGGGGLAGCFVSGGQDGVLRAWDPRARANVAKVPLHVNEQGRGAVGDIIAGGAATGGLVATAGADGTARSLDPRMGFALVHTVRLTDFPYSMTAAGGLAVVGCGDGSIHFIDISRGRTLYALGANRAAVRCLEASADRLLASGDDGKAVLYTFT</sequence>
<dbReference type="PANTHER" id="PTHR44019:SF23">
    <property type="entry name" value="F-BOX DOMAIN-CONTAINING PROTEIN"/>
    <property type="match status" value="1"/>
</dbReference>
<dbReference type="SMART" id="SM00320">
    <property type="entry name" value="WD40"/>
    <property type="match status" value="3"/>
</dbReference>
<dbReference type="InterPro" id="IPR001680">
    <property type="entry name" value="WD40_rpt"/>
</dbReference>
<dbReference type="Pfam" id="PF00400">
    <property type="entry name" value="WD40"/>
    <property type="match status" value="1"/>
</dbReference>
<keyword evidence="4" id="KW-1185">Reference proteome</keyword>
<evidence type="ECO:0000313" key="4">
    <source>
        <dbReference type="Proteomes" id="UP000075714"/>
    </source>
</evidence>
<keyword evidence="2" id="KW-0677">Repeat</keyword>